<accession>A0A849IEM5</accession>
<organism evidence="3 4">
    <name type="scientific">Enterovirga aerilata</name>
    <dbReference type="NCBI Taxonomy" id="2730920"/>
    <lineage>
        <taxon>Bacteria</taxon>
        <taxon>Pseudomonadati</taxon>
        <taxon>Pseudomonadota</taxon>
        <taxon>Alphaproteobacteria</taxon>
        <taxon>Hyphomicrobiales</taxon>
        <taxon>Methylobacteriaceae</taxon>
        <taxon>Enterovirga</taxon>
    </lineage>
</organism>
<reference evidence="3 4" key="1">
    <citation type="submission" date="2020-04" db="EMBL/GenBank/DDBJ databases">
        <title>Enterovirga sp. isolate from soil.</title>
        <authorList>
            <person name="Chea S."/>
            <person name="Kim D.-U."/>
        </authorList>
    </citation>
    <scope>NUCLEOTIDE SEQUENCE [LARGE SCALE GENOMIC DNA]</scope>
    <source>
        <strain evidence="3 4">DB1703</strain>
    </source>
</reference>
<gene>
    <name evidence="3" type="ORF">HJG44_19455</name>
</gene>
<proteinExistence type="predicted"/>
<keyword evidence="2" id="KW-0472">Membrane</keyword>
<sequence>MSEQIPAGRRAAASTVLDGTVQTVGPLSPKQHFRPLTRFYQRALSRASGGRLARQAVPVDVFDPEPATSNFPWGKLSFVACVLIPALAVSLYFAFIASDQFVAEARFVVRLGPQDGSAKEGLASVLSAVKGGGSGSGGTSATEDAHVVTSYIQSRAIVDDIQKTVDLRTIFTRPEADFYARLKANASIEELVEYWRGMVSTYIDSMSGIVTVEVRAFRPDDAVLLVRTIGELSEKLVNDISRRARQDALRRATEEVQRAQTLMYEAIRDTERYRNAEGLIDPIQTATETGKLLTKVLADQITAEGELFVASRSLAPDSPAVRRLTSRIEALRQQAADLRTQLAGNREEARNVAASLARFEEVAIKQKMAETLYALAEAGLDRARRQAEAQSVYLSVFVPPGLPQEYTYPKRFEYSIAIATALFVLWSIAALIWLSVEDHRLG</sequence>
<keyword evidence="4" id="KW-1185">Reference proteome</keyword>
<comment type="caution">
    <text evidence="3">The sequence shown here is derived from an EMBL/GenBank/DDBJ whole genome shotgun (WGS) entry which is preliminary data.</text>
</comment>
<protein>
    <submittedName>
        <fullName evidence="3">Capsule biosynthesis protein</fullName>
    </submittedName>
</protein>
<dbReference type="EMBL" id="JABEPP010000006">
    <property type="protein sequence ID" value="NNM74540.1"/>
    <property type="molecule type" value="Genomic_DNA"/>
</dbReference>
<evidence type="ECO:0000313" key="4">
    <source>
        <dbReference type="Proteomes" id="UP000564885"/>
    </source>
</evidence>
<dbReference type="RefSeq" id="WP_171220012.1">
    <property type="nucleotide sequence ID" value="NZ_JABEPP010000006.1"/>
</dbReference>
<dbReference type="Proteomes" id="UP000564885">
    <property type="component" value="Unassembled WGS sequence"/>
</dbReference>
<feature type="coiled-coil region" evidence="1">
    <location>
        <begin position="321"/>
        <end position="348"/>
    </location>
</feature>
<evidence type="ECO:0000256" key="2">
    <source>
        <dbReference type="SAM" id="Phobius"/>
    </source>
</evidence>
<keyword evidence="2" id="KW-1133">Transmembrane helix</keyword>
<dbReference type="GO" id="GO:0005886">
    <property type="term" value="C:plasma membrane"/>
    <property type="evidence" value="ECO:0007669"/>
    <property type="project" value="TreeGrafter"/>
</dbReference>
<dbReference type="GO" id="GO:0004713">
    <property type="term" value="F:protein tyrosine kinase activity"/>
    <property type="evidence" value="ECO:0007669"/>
    <property type="project" value="TreeGrafter"/>
</dbReference>
<feature type="transmembrane region" description="Helical" evidence="2">
    <location>
        <begin position="76"/>
        <end position="97"/>
    </location>
</feature>
<evidence type="ECO:0000313" key="3">
    <source>
        <dbReference type="EMBL" id="NNM74540.1"/>
    </source>
</evidence>
<feature type="transmembrane region" description="Helical" evidence="2">
    <location>
        <begin position="414"/>
        <end position="436"/>
    </location>
</feature>
<dbReference type="InterPro" id="IPR050445">
    <property type="entry name" value="Bact_polysacc_biosynth/exp"/>
</dbReference>
<dbReference type="AlphaFoldDB" id="A0A849IEM5"/>
<keyword evidence="2" id="KW-0812">Transmembrane</keyword>
<dbReference type="PANTHER" id="PTHR32309:SF13">
    <property type="entry name" value="FERRIC ENTEROBACTIN TRANSPORT PROTEIN FEPE"/>
    <property type="match status" value="1"/>
</dbReference>
<keyword evidence="1" id="KW-0175">Coiled coil</keyword>
<evidence type="ECO:0000256" key="1">
    <source>
        <dbReference type="SAM" id="Coils"/>
    </source>
</evidence>
<name>A0A849IEM5_9HYPH</name>
<dbReference type="PANTHER" id="PTHR32309">
    <property type="entry name" value="TYROSINE-PROTEIN KINASE"/>
    <property type="match status" value="1"/>
</dbReference>